<proteinExistence type="predicted"/>
<keyword evidence="1" id="KW-0472">Membrane</keyword>
<dbReference type="EMBL" id="KU738897">
    <property type="protein sequence ID" value="AMN15482.2"/>
    <property type="molecule type" value="Genomic_DNA"/>
</dbReference>
<dbReference type="EMBL" id="KU738899">
    <property type="protein sequence ID" value="AMN15756.2"/>
    <property type="molecule type" value="Genomic_DNA"/>
</dbReference>
<dbReference type="EMBL" id="KU738904">
    <property type="protein sequence ID" value="AMN16447.2"/>
    <property type="molecule type" value="Genomic_DNA"/>
</dbReference>
<evidence type="ECO:0000256" key="1">
    <source>
        <dbReference type="SAM" id="Phobius"/>
    </source>
</evidence>
<keyword evidence="1" id="KW-0812">Transmembrane</keyword>
<dbReference type="EMBL" id="KJ909666">
    <property type="protein sequence ID" value="AIG63147.2"/>
    <property type="molecule type" value="Genomic_DNA"/>
</dbReference>
<dbReference type="EMBL" id="KU738902">
    <property type="protein sequence ID" value="AMN16171.2"/>
    <property type="molecule type" value="Genomic_DNA"/>
</dbReference>
<evidence type="ECO:0000313" key="10">
    <source>
        <dbReference type="EMBL" id="AMN16447.2"/>
    </source>
</evidence>
<feature type="transmembrane region" description="Helical" evidence="1">
    <location>
        <begin position="20"/>
        <end position="38"/>
    </location>
</feature>
<evidence type="ECO:0000313" key="4">
    <source>
        <dbReference type="EMBL" id="AMN15619.2"/>
    </source>
</evidence>
<evidence type="ECO:0000313" key="9">
    <source>
        <dbReference type="EMBL" id="AMN16308.2"/>
    </source>
</evidence>
<accession>A0A075TSH2</accession>
<dbReference type="EMBL" id="KU738898">
    <property type="protein sequence ID" value="AMN15619.2"/>
    <property type="molecule type" value="Genomic_DNA"/>
</dbReference>
<evidence type="ECO:0000313" key="3">
    <source>
        <dbReference type="EMBL" id="AMN15482.2"/>
    </source>
</evidence>
<evidence type="ECO:0000313" key="2">
    <source>
        <dbReference type="EMBL" id="AIG63147.2"/>
    </source>
</evidence>
<reference evidence="2" key="3">
    <citation type="submission" date="2016-08" db="EMBL/GenBank/DDBJ databases">
        <authorList>
            <person name="Seilhamer J.J."/>
        </authorList>
    </citation>
    <scope>NUCLEOTIDE SEQUENCE</scope>
    <source>
        <strain evidence="2">AC53</strain>
        <strain evidence="8">AC53T4.1</strain>
        <strain evidence="9">AC53T4.2</strain>
    </source>
</reference>
<evidence type="ECO:0000313" key="6">
    <source>
        <dbReference type="EMBL" id="AMN15895.2"/>
    </source>
</evidence>
<name>A0A075TSH2_9ABAC</name>
<dbReference type="EMBL" id="KU738900">
    <property type="protein sequence ID" value="AMN15895.2"/>
    <property type="molecule type" value="Genomic_DNA"/>
</dbReference>
<protein>
    <submittedName>
        <fullName evidence="2">ORF106</fullName>
    </submittedName>
</protein>
<dbReference type="EMBL" id="KU738901">
    <property type="protein sequence ID" value="AMN16033.2"/>
    <property type="molecule type" value="Genomic_DNA"/>
</dbReference>
<keyword evidence="1" id="KW-1133">Transmembrane helix</keyword>
<organism evidence="2">
    <name type="scientific">Helicoverpa SNPV AC53</name>
    <dbReference type="NCBI Taxonomy" id="1569367"/>
    <lineage>
        <taxon>Viruses</taxon>
        <taxon>Viruses incertae sedis</taxon>
        <taxon>Naldaviricetes</taxon>
        <taxon>Lefavirales</taxon>
        <taxon>Baculoviridae</taxon>
        <taxon>Alphabaculovirus</taxon>
        <taxon>Alphabaculovirus helarmigerae</taxon>
    </lineage>
</organism>
<gene>
    <name evidence="2" type="ORF">HaSNPV-AC53_106</name>
</gene>
<evidence type="ECO:0000313" key="8">
    <source>
        <dbReference type="EMBL" id="AMN16171.2"/>
    </source>
</evidence>
<reference evidence="3" key="2">
    <citation type="journal article" date="2016" name="Genome Announc.">
        <title>Complete Genome Sequences of Seven Helicoverpa armigera SNPV-AC53-Derived Strains.</title>
        <authorList>
            <person name="Noune C."/>
            <person name="Hauxwell C."/>
        </authorList>
    </citation>
    <scope>NUCLEOTIDE SEQUENCE</scope>
    <source>
        <strain evidence="3">AC53C3</strain>
        <strain evidence="4">AC53C5</strain>
        <strain evidence="5">AC53C6</strain>
        <strain evidence="6">AC53C9</strain>
        <strain evidence="7">AC53T2</strain>
        <strain evidence="10">AC53T5</strain>
    </source>
</reference>
<evidence type="ECO:0000313" key="5">
    <source>
        <dbReference type="EMBL" id="AMN15756.2"/>
    </source>
</evidence>
<evidence type="ECO:0000313" key="7">
    <source>
        <dbReference type="EMBL" id="AMN16033.2"/>
    </source>
</evidence>
<reference evidence="2" key="1">
    <citation type="journal article" date="2015" name="Genome Announc.">
        <title>Complete Genome Sequences of Helicoverpa armigera Single Nucleopolyhedrovirus Strains AC53 and H25EA1 from Australia.</title>
        <authorList>
            <person name="Noune C."/>
            <person name="Hauxwell C."/>
        </authorList>
    </citation>
    <scope>NUCLEOTIDE SEQUENCE</scope>
    <source>
        <strain evidence="2">AC53</strain>
    </source>
</reference>
<sequence>MLQKQRRQQICNVICVSNKFPLRFVGFLLTLFFIHFVFTKVTSKALMFTKTLLVKSNKQNLRKIRRNSLVSSFMLDIKKPVLSIENSVERCPSPLVR</sequence>
<dbReference type="EMBL" id="KU738903">
    <property type="protein sequence ID" value="AMN16308.2"/>
    <property type="molecule type" value="Genomic_DNA"/>
</dbReference>